<dbReference type="EMBL" id="HBUE01091107">
    <property type="protein sequence ID" value="CAG6481584.1"/>
    <property type="molecule type" value="Transcribed_RNA"/>
</dbReference>
<proteinExistence type="predicted"/>
<dbReference type="EMBL" id="HBUE01091109">
    <property type="protein sequence ID" value="CAG6481589.1"/>
    <property type="molecule type" value="Transcribed_RNA"/>
</dbReference>
<organism evidence="1">
    <name type="scientific">Culex pipiens</name>
    <name type="common">House mosquito</name>
    <dbReference type="NCBI Taxonomy" id="7175"/>
    <lineage>
        <taxon>Eukaryota</taxon>
        <taxon>Metazoa</taxon>
        <taxon>Ecdysozoa</taxon>
        <taxon>Arthropoda</taxon>
        <taxon>Hexapoda</taxon>
        <taxon>Insecta</taxon>
        <taxon>Pterygota</taxon>
        <taxon>Neoptera</taxon>
        <taxon>Endopterygota</taxon>
        <taxon>Diptera</taxon>
        <taxon>Nematocera</taxon>
        <taxon>Culicoidea</taxon>
        <taxon>Culicidae</taxon>
        <taxon>Culicinae</taxon>
        <taxon>Culicini</taxon>
        <taxon>Culex</taxon>
        <taxon>Culex</taxon>
    </lineage>
</organism>
<accession>A0A8D8BTL8</accession>
<dbReference type="AlphaFoldDB" id="A0A8D8BTL8"/>
<protein>
    <submittedName>
        <fullName evidence="1">(northern house mosquito) hypothetical protein</fullName>
    </submittedName>
</protein>
<reference evidence="1" key="1">
    <citation type="submission" date="2021-05" db="EMBL/GenBank/DDBJ databases">
        <authorList>
            <person name="Alioto T."/>
            <person name="Alioto T."/>
            <person name="Gomez Garrido J."/>
        </authorList>
    </citation>
    <scope>NUCLEOTIDE SEQUENCE</scope>
</reference>
<name>A0A8D8BTL8_CULPI</name>
<dbReference type="EMBL" id="HBUE01202076">
    <property type="protein sequence ID" value="CAG6530328.1"/>
    <property type="molecule type" value="Transcribed_RNA"/>
</dbReference>
<evidence type="ECO:0000313" key="1">
    <source>
        <dbReference type="EMBL" id="CAG6481584.1"/>
    </source>
</evidence>
<dbReference type="EMBL" id="HBUE01308262">
    <property type="protein sequence ID" value="CAG6582154.1"/>
    <property type="molecule type" value="Transcribed_RNA"/>
</dbReference>
<sequence>MIHVHGFGGERLICPVYQHVIRREANAVDQVVYDQITPHFHLTYVQIYIFEQSRITIGTEQCLASVPIQELNRQSIVYDQSIDIYYFILVRSVHRWLPLVVDIASVQVLDQCTGRDHLRYLQIPAHLQRLVQSQAVIDDRFKLLHLLLQPFQLVMNAVQVVKRPLIKHELTRVQHLRP</sequence>